<dbReference type="InterPro" id="IPR050054">
    <property type="entry name" value="UPRTase/APRTase"/>
</dbReference>
<dbReference type="Gene3D" id="3.40.50.2020">
    <property type="match status" value="1"/>
</dbReference>
<dbReference type="GO" id="GO:0006166">
    <property type="term" value="P:purine ribonucleoside salvage"/>
    <property type="evidence" value="ECO:0007669"/>
    <property type="project" value="UniProtKB-KW"/>
</dbReference>
<dbReference type="EMBL" id="AEEI01000050">
    <property type="protein sequence ID" value="EFM01533.1"/>
    <property type="molecule type" value="Genomic_DNA"/>
</dbReference>
<evidence type="ECO:0000256" key="8">
    <source>
        <dbReference type="ARBA" id="ARBA00022676"/>
    </source>
</evidence>
<evidence type="ECO:0000256" key="4">
    <source>
        <dbReference type="ARBA" id="ARBA00004659"/>
    </source>
</evidence>
<accession>E0NU00</accession>
<comment type="similarity">
    <text evidence="5 11">Belongs to the purine/pyrimidine phosphoribosyltransferase family.</text>
</comment>
<feature type="domain" description="Phosphoribosyltransferase" evidence="12">
    <location>
        <begin position="43"/>
        <end position="159"/>
    </location>
</feature>
<dbReference type="NCBIfam" id="NF002636">
    <property type="entry name" value="PRK02304.1-5"/>
    <property type="match status" value="1"/>
</dbReference>
<dbReference type="AlphaFoldDB" id="E0NU00"/>
<evidence type="ECO:0000256" key="6">
    <source>
        <dbReference type="ARBA" id="ARBA00011893"/>
    </source>
</evidence>
<comment type="caution">
    <text evidence="13">The sequence shown here is derived from an EMBL/GenBank/DDBJ whole genome shotgun (WGS) entry which is preliminary data.</text>
</comment>
<evidence type="ECO:0000256" key="5">
    <source>
        <dbReference type="ARBA" id="ARBA00008391"/>
    </source>
</evidence>
<dbReference type="InterPro" id="IPR029057">
    <property type="entry name" value="PRTase-like"/>
</dbReference>
<dbReference type="GO" id="GO:0005737">
    <property type="term" value="C:cytoplasm"/>
    <property type="evidence" value="ECO:0007669"/>
    <property type="project" value="UniProtKB-SubCell"/>
</dbReference>
<dbReference type="GO" id="GO:0044209">
    <property type="term" value="P:AMP salvage"/>
    <property type="evidence" value="ECO:0007669"/>
    <property type="project" value="UniProtKB-UniRule"/>
</dbReference>
<dbReference type="EC" id="2.4.2.7" evidence="6 11"/>
<gene>
    <name evidence="11 13" type="primary">apt</name>
    <name evidence="13" type="ORF">HMPREF0658_1653</name>
</gene>
<evidence type="ECO:0000256" key="10">
    <source>
        <dbReference type="ARBA" id="ARBA00022726"/>
    </source>
</evidence>
<sequence>MKQNHHNQKYKTLKMNNKTLLKNLRCIPDFPIKGVNFRDVTTLFKSAECLRIMNEELYELYKDKGITKIVGIESRGFVMSSALALKLRAGIVLCRKPGKLPCETIQETYTKEYGTDTIEIHKDAINENDTILLHDDLLATGGTMKAAYDLVKKFNPKKIYVNFIIELVNEDLNGRAAFDAGTQIDTLIQI</sequence>
<comment type="subunit">
    <text evidence="11">Homodimer.</text>
</comment>
<evidence type="ECO:0000313" key="14">
    <source>
        <dbReference type="Proteomes" id="UP000004394"/>
    </source>
</evidence>
<evidence type="ECO:0000256" key="1">
    <source>
        <dbReference type="ARBA" id="ARBA00000868"/>
    </source>
</evidence>
<evidence type="ECO:0000259" key="12">
    <source>
        <dbReference type="Pfam" id="PF00156"/>
    </source>
</evidence>
<dbReference type="eggNOG" id="COG0503">
    <property type="taxonomic scope" value="Bacteria"/>
</dbReference>
<dbReference type="InterPro" id="IPR000836">
    <property type="entry name" value="PRTase_dom"/>
</dbReference>
<comment type="subcellular location">
    <subcellularLocation>
        <location evidence="3 11">Cytoplasm</location>
    </subcellularLocation>
</comment>
<keyword evidence="10 11" id="KW-0660">Purine salvage</keyword>
<dbReference type="HAMAP" id="MF_00004">
    <property type="entry name" value="Aden_phosphoribosyltr"/>
    <property type="match status" value="1"/>
</dbReference>
<evidence type="ECO:0000256" key="7">
    <source>
        <dbReference type="ARBA" id="ARBA00022490"/>
    </source>
</evidence>
<dbReference type="PANTHER" id="PTHR32315">
    <property type="entry name" value="ADENINE PHOSPHORIBOSYLTRANSFERASE"/>
    <property type="match status" value="1"/>
</dbReference>
<proteinExistence type="inferred from homology"/>
<keyword evidence="7 11" id="KW-0963">Cytoplasm</keyword>
<dbReference type="GO" id="GO:0016208">
    <property type="term" value="F:AMP binding"/>
    <property type="evidence" value="ECO:0007669"/>
    <property type="project" value="TreeGrafter"/>
</dbReference>
<evidence type="ECO:0000256" key="11">
    <source>
        <dbReference type="HAMAP-Rule" id="MF_00004"/>
    </source>
</evidence>
<comment type="function">
    <text evidence="2 11">Catalyzes a salvage reaction resulting in the formation of AMP, that is energically less costly than de novo synthesis.</text>
</comment>
<dbReference type="STRING" id="862515.HMPREF0658_1653"/>
<dbReference type="FunFam" id="3.40.50.2020:FF:000021">
    <property type="entry name" value="Adenine phosphoribosyltransferase"/>
    <property type="match status" value="1"/>
</dbReference>
<organism evidence="13 14">
    <name type="scientific">Hoylesella marshii DSM 16973 = JCM 13450</name>
    <dbReference type="NCBI Taxonomy" id="862515"/>
    <lineage>
        <taxon>Bacteria</taxon>
        <taxon>Pseudomonadati</taxon>
        <taxon>Bacteroidota</taxon>
        <taxon>Bacteroidia</taxon>
        <taxon>Bacteroidales</taxon>
        <taxon>Prevotellaceae</taxon>
        <taxon>Hoylesella</taxon>
    </lineage>
</organism>
<evidence type="ECO:0000256" key="9">
    <source>
        <dbReference type="ARBA" id="ARBA00022679"/>
    </source>
</evidence>
<dbReference type="GO" id="GO:0002055">
    <property type="term" value="F:adenine binding"/>
    <property type="evidence" value="ECO:0007669"/>
    <property type="project" value="TreeGrafter"/>
</dbReference>
<reference evidence="13" key="1">
    <citation type="submission" date="2010-07" db="EMBL/GenBank/DDBJ databases">
        <authorList>
            <person name="Muzny D."/>
            <person name="Qin X."/>
            <person name="Deng J."/>
            <person name="Jiang H."/>
            <person name="Liu Y."/>
            <person name="Qu J."/>
            <person name="Song X.-Z."/>
            <person name="Zhang L."/>
            <person name="Thornton R."/>
            <person name="Coyle M."/>
            <person name="Francisco L."/>
            <person name="Jackson L."/>
            <person name="Javaid M."/>
            <person name="Korchina V."/>
            <person name="Kovar C."/>
            <person name="Mata R."/>
            <person name="Mathew T."/>
            <person name="Ngo R."/>
            <person name="Nguyen L."/>
            <person name="Nguyen N."/>
            <person name="Okwuonu G."/>
            <person name="Ongeri F."/>
            <person name="Pham C."/>
            <person name="Simmons D."/>
            <person name="Wilczek-Boney K."/>
            <person name="Hale W."/>
            <person name="Jakkamsetti A."/>
            <person name="Pham P."/>
            <person name="Ruth R."/>
            <person name="San Lucas F."/>
            <person name="Warren J."/>
            <person name="Zhang J."/>
            <person name="Zhao Z."/>
            <person name="Zhou C."/>
            <person name="Zhu D."/>
            <person name="Lee S."/>
            <person name="Bess C."/>
            <person name="Blankenburg K."/>
            <person name="Forbes L."/>
            <person name="Fu Q."/>
            <person name="Gubbala S."/>
            <person name="Hirani K."/>
            <person name="Jayaseelan J.C."/>
            <person name="Lara F."/>
            <person name="Munidasa M."/>
            <person name="Palculict T."/>
            <person name="Patil S."/>
            <person name="Pu L.-L."/>
            <person name="Saada N."/>
            <person name="Tang L."/>
            <person name="Weissenberger G."/>
            <person name="Zhu Y."/>
            <person name="Hemphill L."/>
            <person name="Shang Y."/>
            <person name="Youmans B."/>
            <person name="Ayvaz T."/>
            <person name="Ross M."/>
            <person name="Santibanez J."/>
            <person name="Aqrawi P."/>
            <person name="Gross S."/>
            <person name="Joshi V."/>
            <person name="Fowler G."/>
            <person name="Nazareth L."/>
            <person name="Reid J."/>
            <person name="Worley K."/>
            <person name="Petrosino J."/>
            <person name="Highlander S."/>
            <person name="Gibbs R."/>
        </authorList>
    </citation>
    <scope>NUCLEOTIDE SEQUENCE [LARGE SCALE GENOMIC DNA]</scope>
    <source>
        <strain evidence="13">DSM 16973</strain>
    </source>
</reference>
<dbReference type="PANTHER" id="PTHR32315:SF3">
    <property type="entry name" value="ADENINE PHOSPHORIBOSYLTRANSFERASE"/>
    <property type="match status" value="1"/>
</dbReference>
<dbReference type="HOGENOM" id="CLU_063339_3_0_10"/>
<keyword evidence="9 11" id="KW-0808">Transferase</keyword>
<dbReference type="InterPro" id="IPR005764">
    <property type="entry name" value="Ade_phspho_trans"/>
</dbReference>
<dbReference type="SUPFAM" id="SSF53271">
    <property type="entry name" value="PRTase-like"/>
    <property type="match status" value="1"/>
</dbReference>
<evidence type="ECO:0000256" key="3">
    <source>
        <dbReference type="ARBA" id="ARBA00004496"/>
    </source>
</evidence>
<evidence type="ECO:0000256" key="2">
    <source>
        <dbReference type="ARBA" id="ARBA00003968"/>
    </source>
</evidence>
<dbReference type="Pfam" id="PF00156">
    <property type="entry name" value="Pribosyltran"/>
    <property type="match status" value="1"/>
</dbReference>
<evidence type="ECO:0000313" key="13">
    <source>
        <dbReference type="EMBL" id="EFM01533.1"/>
    </source>
</evidence>
<dbReference type="GO" id="GO:0003999">
    <property type="term" value="F:adenine phosphoribosyltransferase activity"/>
    <property type="evidence" value="ECO:0007669"/>
    <property type="project" value="UniProtKB-UniRule"/>
</dbReference>
<dbReference type="Proteomes" id="UP000004394">
    <property type="component" value="Unassembled WGS sequence"/>
</dbReference>
<dbReference type="NCBIfam" id="NF002634">
    <property type="entry name" value="PRK02304.1-3"/>
    <property type="match status" value="1"/>
</dbReference>
<comment type="catalytic activity">
    <reaction evidence="1 11">
        <text>AMP + diphosphate = 5-phospho-alpha-D-ribose 1-diphosphate + adenine</text>
        <dbReference type="Rhea" id="RHEA:16609"/>
        <dbReference type="ChEBI" id="CHEBI:16708"/>
        <dbReference type="ChEBI" id="CHEBI:33019"/>
        <dbReference type="ChEBI" id="CHEBI:58017"/>
        <dbReference type="ChEBI" id="CHEBI:456215"/>
        <dbReference type="EC" id="2.4.2.7"/>
    </reaction>
</comment>
<name>E0NU00_9BACT</name>
<keyword evidence="8 11" id="KW-0328">Glycosyltransferase</keyword>
<dbReference type="UniPathway" id="UPA00588">
    <property type="reaction ID" value="UER00646"/>
</dbReference>
<dbReference type="CDD" id="cd06223">
    <property type="entry name" value="PRTases_typeI"/>
    <property type="match status" value="1"/>
</dbReference>
<protein>
    <recommendedName>
        <fullName evidence="6 11">Adenine phosphoribosyltransferase</fullName>
        <shortName evidence="11">APRT</shortName>
        <ecNumber evidence="6 11">2.4.2.7</ecNumber>
    </recommendedName>
</protein>
<comment type="pathway">
    <text evidence="4 11">Purine metabolism; AMP biosynthesis via salvage pathway; AMP from adenine: step 1/1.</text>
</comment>
<keyword evidence="14" id="KW-1185">Reference proteome</keyword>
<dbReference type="GO" id="GO:0006168">
    <property type="term" value="P:adenine salvage"/>
    <property type="evidence" value="ECO:0007669"/>
    <property type="project" value="InterPro"/>
</dbReference>